<comment type="caution">
    <text evidence="7">The sequence shown here is derived from an EMBL/GenBank/DDBJ whole genome shotgun (WGS) entry which is preliminary data.</text>
</comment>
<dbReference type="InterPro" id="IPR020456">
    <property type="entry name" value="Acylphosphatase"/>
</dbReference>
<dbReference type="Gene3D" id="3.30.70.100">
    <property type="match status" value="1"/>
</dbReference>
<name>B6BNZ9_SULGG</name>
<dbReference type="OrthoDB" id="5295388at2"/>
<dbReference type="GO" id="GO:0003998">
    <property type="term" value="F:acylphosphatase activity"/>
    <property type="evidence" value="ECO:0007669"/>
    <property type="project" value="UniProtKB-EC"/>
</dbReference>
<evidence type="ECO:0000313" key="8">
    <source>
        <dbReference type="Proteomes" id="UP000006431"/>
    </source>
</evidence>
<dbReference type="InterPro" id="IPR001792">
    <property type="entry name" value="Acylphosphatase-like_dom"/>
</dbReference>
<dbReference type="InterPro" id="IPR036046">
    <property type="entry name" value="Acylphosphatase-like_dom_sf"/>
</dbReference>
<dbReference type="PROSITE" id="PS51160">
    <property type="entry name" value="ACYLPHOSPHATASE_3"/>
    <property type="match status" value="1"/>
</dbReference>
<evidence type="ECO:0000256" key="2">
    <source>
        <dbReference type="ARBA" id="ARBA00012150"/>
    </source>
</evidence>
<keyword evidence="4 7" id="KW-0378">Hydrolase</keyword>
<dbReference type="RefSeq" id="WP_008340168.1">
    <property type="nucleotide sequence ID" value="NZ_AFRZ01000001.1"/>
</dbReference>
<dbReference type="Proteomes" id="UP000006431">
    <property type="component" value="Unassembled WGS sequence"/>
</dbReference>
<dbReference type="SUPFAM" id="SSF54975">
    <property type="entry name" value="Acylphosphatase/BLUF domain-like"/>
    <property type="match status" value="1"/>
</dbReference>
<dbReference type="STRING" id="929558.SMGD1_0694"/>
<feature type="domain" description="Acylphosphatase-like" evidence="6">
    <location>
        <begin position="3"/>
        <end position="88"/>
    </location>
</feature>
<comment type="similarity">
    <text evidence="1 5">Belongs to the acylphosphatase family.</text>
</comment>
<dbReference type="AlphaFoldDB" id="B6BNZ9"/>
<dbReference type="PANTHER" id="PTHR47268">
    <property type="entry name" value="ACYLPHOSPHATASE"/>
    <property type="match status" value="1"/>
</dbReference>
<evidence type="ECO:0000256" key="5">
    <source>
        <dbReference type="RuleBase" id="RU004168"/>
    </source>
</evidence>
<dbReference type="PANTHER" id="PTHR47268:SF4">
    <property type="entry name" value="ACYLPHOSPHATASE"/>
    <property type="match status" value="1"/>
</dbReference>
<dbReference type="EMBL" id="AFRZ01000001">
    <property type="protein sequence ID" value="EHP29221.1"/>
    <property type="molecule type" value="Genomic_DNA"/>
</dbReference>
<reference evidence="7 8" key="1">
    <citation type="journal article" date="2012" name="Proc. Natl. Acad. Sci. U.S.A.">
        <title>Genome and physiology of a model Epsilonproteobacterium responsible for sulfide detoxification in marine oxygen depletion zones.</title>
        <authorList>
            <person name="Grote J."/>
            <person name="Schott T."/>
            <person name="Bruckner C.G."/>
            <person name="Glockner F.O."/>
            <person name="Jost G."/>
            <person name="Teeling H."/>
            <person name="Labrenz M."/>
            <person name="Jurgens K."/>
        </authorList>
    </citation>
    <scope>NUCLEOTIDE SEQUENCE [LARGE SCALE GENOMIC DNA]</scope>
    <source>
        <strain evidence="7 8">GD1</strain>
    </source>
</reference>
<accession>H1FWA3</accession>
<organism evidence="7 8">
    <name type="scientific">Sulfurimonas gotlandica (strain DSM 19862 / JCM 16533 / GD1)</name>
    <dbReference type="NCBI Taxonomy" id="929558"/>
    <lineage>
        <taxon>Bacteria</taxon>
        <taxon>Pseudomonadati</taxon>
        <taxon>Campylobacterota</taxon>
        <taxon>Epsilonproteobacteria</taxon>
        <taxon>Campylobacterales</taxon>
        <taxon>Sulfurimonadaceae</taxon>
        <taxon>Sulfurimonas</taxon>
    </lineage>
</organism>
<protein>
    <recommendedName>
        <fullName evidence="2 4">acylphosphatase</fullName>
        <ecNumber evidence="2 4">3.6.1.7</ecNumber>
    </recommendedName>
</protein>
<dbReference type="eggNOG" id="COG1254">
    <property type="taxonomic scope" value="Bacteria"/>
</dbReference>
<evidence type="ECO:0000256" key="4">
    <source>
        <dbReference type="PROSITE-ProRule" id="PRU00520"/>
    </source>
</evidence>
<dbReference type="PATRIC" id="fig|929558.5.peg.693"/>
<comment type="catalytic activity">
    <reaction evidence="3 4">
        <text>an acyl phosphate + H2O = a carboxylate + phosphate + H(+)</text>
        <dbReference type="Rhea" id="RHEA:14965"/>
        <dbReference type="ChEBI" id="CHEBI:15377"/>
        <dbReference type="ChEBI" id="CHEBI:15378"/>
        <dbReference type="ChEBI" id="CHEBI:29067"/>
        <dbReference type="ChEBI" id="CHEBI:43474"/>
        <dbReference type="ChEBI" id="CHEBI:59918"/>
        <dbReference type="EC" id="3.6.1.7"/>
    </reaction>
</comment>
<evidence type="ECO:0000256" key="1">
    <source>
        <dbReference type="ARBA" id="ARBA00005614"/>
    </source>
</evidence>
<dbReference type="EC" id="3.6.1.7" evidence="2 4"/>
<evidence type="ECO:0000313" key="7">
    <source>
        <dbReference type="EMBL" id="EHP29221.1"/>
    </source>
</evidence>
<gene>
    <name evidence="7" type="primary">acyP</name>
    <name evidence="7" type="ORF">SMGD1_0694</name>
</gene>
<accession>B6BNZ9</accession>
<proteinExistence type="inferred from homology"/>
<evidence type="ECO:0000259" key="6">
    <source>
        <dbReference type="PROSITE" id="PS51160"/>
    </source>
</evidence>
<keyword evidence="8" id="KW-1185">Reference proteome</keyword>
<feature type="active site" evidence="4">
    <location>
        <position position="18"/>
    </location>
</feature>
<dbReference type="Pfam" id="PF00708">
    <property type="entry name" value="Acylphosphatase"/>
    <property type="match status" value="1"/>
</dbReference>
<dbReference type="HOGENOM" id="CLU_141932_1_1_7"/>
<sequence length="88" mass="9977">MKNYKFKITGKVQGVYYRASVQKKAQNAGYSGYIKNMPDGSVEACVTCHTSKLEYFMNLLKQGSADSEVNAIERSECDENFSEDFEVR</sequence>
<evidence type="ECO:0000256" key="3">
    <source>
        <dbReference type="ARBA" id="ARBA00047645"/>
    </source>
</evidence>
<feature type="active site" evidence="4">
    <location>
        <position position="36"/>
    </location>
</feature>